<dbReference type="HOGENOM" id="CLU_3073616_0_0_5"/>
<evidence type="ECO:0000256" key="1">
    <source>
        <dbReference type="SAM" id="MobiDB-lite"/>
    </source>
</evidence>
<name>D5RTY8_9PROT</name>
<dbReference type="EMBL" id="ADVL01000875">
    <property type="protein sequence ID" value="EFH09233.1"/>
    <property type="molecule type" value="Genomic_DNA"/>
</dbReference>
<feature type="non-terminal residue" evidence="2">
    <location>
        <position position="53"/>
    </location>
</feature>
<feature type="region of interest" description="Disordered" evidence="1">
    <location>
        <begin position="34"/>
        <end position="53"/>
    </location>
</feature>
<organism evidence="2 3">
    <name type="scientific">Pseudoroseomonas cervicalis ATCC 49957</name>
    <dbReference type="NCBI Taxonomy" id="525371"/>
    <lineage>
        <taxon>Bacteria</taxon>
        <taxon>Pseudomonadati</taxon>
        <taxon>Pseudomonadota</taxon>
        <taxon>Alphaproteobacteria</taxon>
        <taxon>Acetobacterales</taxon>
        <taxon>Roseomonadaceae</taxon>
        <taxon>Roseomonas</taxon>
    </lineage>
</organism>
<dbReference type="Proteomes" id="UP000005324">
    <property type="component" value="Unassembled WGS sequence"/>
</dbReference>
<feature type="compositionally biased region" description="Low complexity" evidence="1">
    <location>
        <begin position="43"/>
        <end position="53"/>
    </location>
</feature>
<keyword evidence="3" id="KW-1185">Reference proteome</keyword>
<gene>
    <name evidence="2" type="ORF">HMPREF0731_4550</name>
</gene>
<accession>D5RTY8</accession>
<evidence type="ECO:0000313" key="2">
    <source>
        <dbReference type="EMBL" id="EFH09233.1"/>
    </source>
</evidence>
<sequence length="53" mass="5543">MEKRTKKLLSVGRKLRARGAEVGRVRIRGEAGEVASQAGTVPGARAAQRGQAG</sequence>
<dbReference type="AlphaFoldDB" id="D5RTY8"/>
<evidence type="ECO:0000313" key="3">
    <source>
        <dbReference type="Proteomes" id="UP000005324"/>
    </source>
</evidence>
<protein>
    <submittedName>
        <fullName evidence="2">Uncharacterized protein</fullName>
    </submittedName>
</protein>
<proteinExistence type="predicted"/>
<comment type="caution">
    <text evidence="2">The sequence shown here is derived from an EMBL/GenBank/DDBJ whole genome shotgun (WGS) entry which is preliminary data.</text>
</comment>
<reference evidence="2 3" key="1">
    <citation type="submission" date="2010-04" db="EMBL/GenBank/DDBJ databases">
        <authorList>
            <person name="Qin X."/>
            <person name="Bachman B."/>
            <person name="Battles P."/>
            <person name="Bell A."/>
            <person name="Bess C."/>
            <person name="Bickham C."/>
            <person name="Chaboub L."/>
            <person name="Chen D."/>
            <person name="Coyle M."/>
            <person name="Deiros D.R."/>
            <person name="Dinh H."/>
            <person name="Forbes L."/>
            <person name="Fowler G."/>
            <person name="Francisco L."/>
            <person name="Fu Q."/>
            <person name="Gubbala S."/>
            <person name="Hale W."/>
            <person name="Han Y."/>
            <person name="Hemphill L."/>
            <person name="Highlander S.K."/>
            <person name="Hirani K."/>
            <person name="Hogues M."/>
            <person name="Jackson L."/>
            <person name="Jakkamsetti A."/>
            <person name="Javaid M."/>
            <person name="Jiang H."/>
            <person name="Korchina V."/>
            <person name="Kovar C."/>
            <person name="Lara F."/>
            <person name="Lee S."/>
            <person name="Mata R."/>
            <person name="Mathew T."/>
            <person name="Moen C."/>
            <person name="Morales K."/>
            <person name="Munidasa M."/>
            <person name="Nazareth L."/>
            <person name="Ngo R."/>
            <person name="Nguyen L."/>
            <person name="Okwuonu G."/>
            <person name="Ongeri F."/>
            <person name="Patil S."/>
            <person name="Petrosino J."/>
            <person name="Pham C."/>
            <person name="Pham P."/>
            <person name="Pu L.-L."/>
            <person name="Puazo M."/>
            <person name="Raj R."/>
            <person name="Reid J."/>
            <person name="Rouhana J."/>
            <person name="Saada N."/>
            <person name="Shang Y."/>
            <person name="Simmons D."/>
            <person name="Thornton R."/>
            <person name="Warren J."/>
            <person name="Weissenberger G."/>
            <person name="Zhang J."/>
            <person name="Zhang L."/>
            <person name="Zhou C."/>
            <person name="Zhu D."/>
            <person name="Muzny D."/>
            <person name="Worley K."/>
            <person name="Gibbs R."/>
        </authorList>
    </citation>
    <scope>NUCLEOTIDE SEQUENCE [LARGE SCALE GENOMIC DNA]</scope>
    <source>
        <strain evidence="2 3">ATCC 49957</strain>
    </source>
</reference>